<evidence type="ECO:0000256" key="8">
    <source>
        <dbReference type="RuleBase" id="RU000461"/>
    </source>
</evidence>
<dbReference type="InterPro" id="IPR036396">
    <property type="entry name" value="Cyt_P450_sf"/>
</dbReference>
<name>A0ABY2H956_9HYPO</name>
<evidence type="ECO:0000256" key="3">
    <source>
        <dbReference type="ARBA" id="ARBA00022617"/>
    </source>
</evidence>
<comment type="cofactor">
    <cofactor evidence="1">
        <name>heme</name>
        <dbReference type="ChEBI" id="CHEBI:30413"/>
    </cofactor>
</comment>
<evidence type="ECO:0000313" key="11">
    <source>
        <dbReference type="Proteomes" id="UP001642720"/>
    </source>
</evidence>
<proteinExistence type="inferred from homology"/>
<evidence type="ECO:0000256" key="1">
    <source>
        <dbReference type="ARBA" id="ARBA00001971"/>
    </source>
</evidence>
<keyword evidence="4 8" id="KW-0479">Metal-binding</keyword>
<evidence type="ECO:0000256" key="6">
    <source>
        <dbReference type="ARBA" id="ARBA00023004"/>
    </source>
</evidence>
<evidence type="ECO:0000256" key="2">
    <source>
        <dbReference type="ARBA" id="ARBA00010617"/>
    </source>
</evidence>
<evidence type="ECO:0000256" key="7">
    <source>
        <dbReference type="ARBA" id="ARBA00023033"/>
    </source>
</evidence>
<evidence type="ECO:0000313" key="10">
    <source>
        <dbReference type="EMBL" id="TFB04671.1"/>
    </source>
</evidence>
<dbReference type="Pfam" id="PF00067">
    <property type="entry name" value="p450"/>
    <property type="match status" value="1"/>
</dbReference>
<comment type="similarity">
    <text evidence="2 8">Belongs to the cytochrome P450 family.</text>
</comment>
<dbReference type="PROSITE" id="PS00086">
    <property type="entry name" value="CYTOCHROME_P450"/>
    <property type="match status" value="1"/>
</dbReference>
<dbReference type="RefSeq" id="XP_073560872.1">
    <property type="nucleotide sequence ID" value="XM_073700034.1"/>
</dbReference>
<keyword evidence="9" id="KW-0472">Membrane</keyword>
<comment type="caution">
    <text evidence="10">The sequence shown here is derived from an EMBL/GenBank/DDBJ whole genome shotgun (WGS) entry which is preliminary data.</text>
</comment>
<feature type="transmembrane region" description="Helical" evidence="9">
    <location>
        <begin position="6"/>
        <end position="23"/>
    </location>
</feature>
<reference evidence="10 11" key="1">
    <citation type="submission" date="2018-01" db="EMBL/GenBank/DDBJ databases">
        <title>Genome characterization of the sugarcane-associated fungus Trichoderma ghanense CCMA-1212 and their application in lignocelulose bioconversion.</title>
        <authorList>
            <person name="Steindorff A.S."/>
            <person name="Mendes T.D."/>
            <person name="Vilela E.S.D."/>
            <person name="Rodrigues D.S."/>
            <person name="Formighieri E.F."/>
            <person name="Melo I.S."/>
            <person name="Favaro L.C.L."/>
        </authorList>
    </citation>
    <scope>NUCLEOTIDE SEQUENCE [LARGE SCALE GENOMIC DNA]</scope>
    <source>
        <strain evidence="10 11">CCMA-1212</strain>
    </source>
</reference>
<dbReference type="PANTHER" id="PTHR46300:SF7">
    <property type="entry name" value="P450, PUTATIVE (EUROFUNG)-RELATED"/>
    <property type="match status" value="1"/>
</dbReference>
<dbReference type="Gene3D" id="1.10.630.10">
    <property type="entry name" value="Cytochrome P450"/>
    <property type="match status" value="1"/>
</dbReference>
<dbReference type="Proteomes" id="UP001642720">
    <property type="component" value="Unassembled WGS sequence"/>
</dbReference>
<dbReference type="InterPro" id="IPR002401">
    <property type="entry name" value="Cyt_P450_E_grp-I"/>
</dbReference>
<keyword evidence="5 8" id="KW-0560">Oxidoreductase</keyword>
<dbReference type="GeneID" id="300574484"/>
<dbReference type="InterPro" id="IPR001128">
    <property type="entry name" value="Cyt_P450"/>
</dbReference>
<protein>
    <submittedName>
        <fullName evidence="10">O-methylsterigmatocystin oxidoreductase</fullName>
    </submittedName>
</protein>
<evidence type="ECO:0000256" key="5">
    <source>
        <dbReference type="ARBA" id="ARBA00023002"/>
    </source>
</evidence>
<dbReference type="CDD" id="cd11065">
    <property type="entry name" value="CYP64-like"/>
    <property type="match status" value="1"/>
</dbReference>
<dbReference type="SUPFAM" id="SSF48264">
    <property type="entry name" value="Cytochrome P450"/>
    <property type="match status" value="1"/>
</dbReference>
<accession>A0ABY2H956</accession>
<organism evidence="10 11">
    <name type="scientific">Trichoderma ghanense</name>
    <dbReference type="NCBI Taxonomy" id="65468"/>
    <lineage>
        <taxon>Eukaryota</taxon>
        <taxon>Fungi</taxon>
        <taxon>Dikarya</taxon>
        <taxon>Ascomycota</taxon>
        <taxon>Pezizomycotina</taxon>
        <taxon>Sordariomycetes</taxon>
        <taxon>Hypocreomycetidae</taxon>
        <taxon>Hypocreales</taxon>
        <taxon>Hypocreaceae</taxon>
        <taxon>Trichoderma</taxon>
    </lineage>
</organism>
<gene>
    <name evidence="10" type="ORF">CCMA1212_002656</name>
</gene>
<dbReference type="PRINTS" id="PR00463">
    <property type="entry name" value="EP450I"/>
</dbReference>
<keyword evidence="6 8" id="KW-0408">Iron</keyword>
<dbReference type="InterPro" id="IPR017972">
    <property type="entry name" value="Cyt_P450_CS"/>
</dbReference>
<dbReference type="InterPro" id="IPR050364">
    <property type="entry name" value="Cytochrome_P450_fung"/>
</dbReference>
<dbReference type="PANTHER" id="PTHR46300">
    <property type="entry name" value="P450, PUTATIVE (EUROFUNG)-RELATED-RELATED"/>
    <property type="match status" value="1"/>
</dbReference>
<sequence length="538" mass="60875">MSNLAVAQGIIVLIGILVYSLFFRKKSKSTLPLPPGPKPLPILGNIKDVPPPGTPEYEYWLSFKDKYGPISSITTLGQTIVLLYEEDVITEVMEKGSMKSAGRPWFPFAAMCGYDRFFALLQYGDQFRLYRRVVHQHFGTKSLVSRFGDIQEVESRRFLCRVLKDPDHLFQHIKTEAAAIILQITYGYEIELEKPDPLVTLIEHVMTNFSETTVPFCWAVDIIPGLAYLPDWFPGTGFKRVAREQRALHDASADIPYNFVVKQMSNGTNQESFASKLITAYRNQGKAADDQIFEEIKWVTSNVYGGGADTTVTSLMAFVLAMILHPDVQQKAQEEIDRAVGSDRLPSPSDQENLPYVDGIVKEALRWHPIAPMGVAHEAIDDIFVRGYRIPKGSYILPAVWWLLHDPKRYAEPLRFAPERYMEPRNEPDPSYHAFGYGRRVCPGRFLAHDSLFTTISRTLAVFTIGKAVRDGKPVDVEWKHTPGLIDHPVEFPYSIVPRSEKHAELIRSVETEHPWKGGSSREALQGVQILDGLKEIK</sequence>
<evidence type="ECO:0000256" key="9">
    <source>
        <dbReference type="SAM" id="Phobius"/>
    </source>
</evidence>
<keyword evidence="3 8" id="KW-0349">Heme</keyword>
<evidence type="ECO:0000256" key="4">
    <source>
        <dbReference type="ARBA" id="ARBA00022723"/>
    </source>
</evidence>
<dbReference type="EMBL" id="PPTA01000003">
    <property type="protein sequence ID" value="TFB04671.1"/>
    <property type="molecule type" value="Genomic_DNA"/>
</dbReference>
<keyword evidence="9" id="KW-0812">Transmembrane</keyword>
<dbReference type="PRINTS" id="PR00385">
    <property type="entry name" value="P450"/>
</dbReference>
<keyword evidence="9" id="KW-1133">Transmembrane helix</keyword>
<keyword evidence="11" id="KW-1185">Reference proteome</keyword>
<keyword evidence="7 8" id="KW-0503">Monooxygenase</keyword>